<evidence type="ECO:0000313" key="2">
    <source>
        <dbReference type="Proteomes" id="UP000070422"/>
    </source>
</evidence>
<evidence type="ECO:0000313" key="1">
    <source>
        <dbReference type="EMBL" id="KXB37619.1"/>
    </source>
</evidence>
<name>A0A133Y337_9LACT</name>
<comment type="caution">
    <text evidence="1">The sequence shown here is derived from an EMBL/GenBank/DDBJ whole genome shotgun (WGS) entry which is preliminary data.</text>
</comment>
<organism evidence="1 2">
    <name type="scientific">Aerococcus christensenii</name>
    <dbReference type="NCBI Taxonomy" id="87541"/>
    <lineage>
        <taxon>Bacteria</taxon>
        <taxon>Bacillati</taxon>
        <taxon>Bacillota</taxon>
        <taxon>Bacilli</taxon>
        <taxon>Lactobacillales</taxon>
        <taxon>Aerococcaceae</taxon>
        <taxon>Aerococcus</taxon>
    </lineage>
</organism>
<protein>
    <submittedName>
        <fullName evidence="1">Uncharacterized protein</fullName>
    </submittedName>
</protein>
<dbReference type="EMBL" id="LSCQ01000023">
    <property type="protein sequence ID" value="KXB37619.1"/>
    <property type="molecule type" value="Genomic_DNA"/>
</dbReference>
<proteinExistence type="predicted"/>
<dbReference type="PATRIC" id="fig|87541.4.peg.500"/>
<dbReference type="Proteomes" id="UP000070422">
    <property type="component" value="Unassembled WGS sequence"/>
</dbReference>
<dbReference type="AlphaFoldDB" id="A0A133Y337"/>
<reference evidence="1 2" key="1">
    <citation type="submission" date="2016-01" db="EMBL/GenBank/DDBJ databases">
        <authorList>
            <person name="Oliw E.H."/>
        </authorList>
    </citation>
    <scope>NUCLEOTIDE SEQUENCE [LARGE SCALE GENOMIC DNA]</scope>
    <source>
        <strain evidence="1 2">KA00635</strain>
    </source>
</reference>
<sequence length="59" mass="6996">MQKQEVYGMAEKKELRIKLNLSNQYELDKVINGWMGAIQKMEAENNYECTLLEIHAEYD</sequence>
<gene>
    <name evidence="1" type="ORF">HMPREF3187_00498</name>
</gene>
<accession>A0A133Y337</accession>